<dbReference type="EMBL" id="JRNI01000133">
    <property type="protein sequence ID" value="KGF24000.1"/>
    <property type="molecule type" value="Genomic_DNA"/>
</dbReference>
<protein>
    <submittedName>
        <fullName evidence="1">Uncharacterized protein</fullName>
    </submittedName>
</protein>
<evidence type="ECO:0000313" key="2">
    <source>
        <dbReference type="Proteomes" id="UP000029629"/>
    </source>
</evidence>
<dbReference type="eggNOG" id="COG3677">
    <property type="taxonomic scope" value="Bacteria"/>
</dbReference>
<feature type="non-terminal residue" evidence="1">
    <location>
        <position position="120"/>
    </location>
</feature>
<gene>
    <name evidence="1" type="ORF">HMPREF2130_11845</name>
</gene>
<reference evidence="1" key="1">
    <citation type="submission" date="2014-07" db="EMBL/GenBank/DDBJ databases">
        <authorList>
            <person name="McCorrison J."/>
            <person name="Sanka R."/>
            <person name="Torralba M."/>
            <person name="Gillis M."/>
            <person name="Haft D.H."/>
            <person name="Methe B."/>
            <person name="Sutton G."/>
            <person name="Nelson K.E."/>
        </authorList>
    </citation>
    <scope>NUCLEOTIDE SEQUENCE [LARGE SCALE GENOMIC DNA]</scope>
    <source>
        <strain evidence="1">DNF00040</strain>
    </source>
</reference>
<evidence type="ECO:0000313" key="1">
    <source>
        <dbReference type="EMBL" id="KGF24000.1"/>
    </source>
</evidence>
<name>A0A095YNG4_9BURK</name>
<dbReference type="AlphaFoldDB" id="A0A095YNG4"/>
<keyword evidence="2" id="KW-1185">Reference proteome</keyword>
<dbReference type="Proteomes" id="UP000029629">
    <property type="component" value="Unassembled WGS sequence"/>
</dbReference>
<sequence>MNIYKNAINSIQVGVEDYTLSKKDAKRAISAVRNIVAGILLLYKEKLCLLSPDHDKELLIKQDISFIYENDELVIKGTGKNTVNSVEISKRFKDLNISVDWETFKEINQLRNNLEHYYTE</sequence>
<comment type="caution">
    <text evidence="1">The sequence shown here is derived from an EMBL/GenBank/DDBJ whole genome shotgun (WGS) entry which is preliminary data.</text>
</comment>
<proteinExistence type="predicted"/>
<organism evidence="1 2">
    <name type="scientific">Oligella urethralis DNF00040</name>
    <dbReference type="NCBI Taxonomy" id="1401065"/>
    <lineage>
        <taxon>Bacteria</taxon>
        <taxon>Pseudomonadati</taxon>
        <taxon>Pseudomonadota</taxon>
        <taxon>Betaproteobacteria</taxon>
        <taxon>Burkholderiales</taxon>
        <taxon>Alcaligenaceae</taxon>
        <taxon>Oligella</taxon>
    </lineage>
</organism>
<accession>A0A095YNG4</accession>